<keyword evidence="2" id="KW-1185">Reference proteome</keyword>
<sequence length="118" mass="13130">MVQGDGLGKLNENRKVVLLWDGHYSGQKVVIVKNFDDITSSHKYSAKVIFKEKYKQRQPPALRAGVCTPRKARHGCYRGFQASLLSQQVASNLLQQYGSLEVPQTAMTCFARGANTCP</sequence>
<dbReference type="Proteomes" id="UP000694421">
    <property type="component" value="Unplaced"/>
</dbReference>
<dbReference type="AlphaFoldDB" id="A0A8D0DKY5"/>
<organism evidence="1 2">
    <name type="scientific">Salvator merianae</name>
    <name type="common">Argentine black and white tegu</name>
    <name type="synonym">Tupinambis merianae</name>
    <dbReference type="NCBI Taxonomy" id="96440"/>
    <lineage>
        <taxon>Eukaryota</taxon>
        <taxon>Metazoa</taxon>
        <taxon>Chordata</taxon>
        <taxon>Craniata</taxon>
        <taxon>Vertebrata</taxon>
        <taxon>Euteleostomi</taxon>
        <taxon>Lepidosauria</taxon>
        <taxon>Squamata</taxon>
        <taxon>Bifurcata</taxon>
        <taxon>Unidentata</taxon>
        <taxon>Episquamata</taxon>
        <taxon>Laterata</taxon>
        <taxon>Teiioidea</taxon>
        <taxon>Teiidae</taxon>
        <taxon>Salvator</taxon>
    </lineage>
</organism>
<name>A0A8D0DKY5_SALMN</name>
<dbReference type="Gene3D" id="2.30.30.770">
    <property type="match status" value="1"/>
</dbReference>
<accession>A0A8D0DKY5</accession>
<dbReference type="Ensembl" id="ENSSMRT00000006365.1">
    <property type="protein sequence ID" value="ENSSMRP00000005415.1"/>
    <property type="gene ID" value="ENSSMRG00000004409.1"/>
</dbReference>
<reference evidence="1" key="2">
    <citation type="submission" date="2025-09" db="UniProtKB">
        <authorList>
            <consortium name="Ensembl"/>
        </authorList>
    </citation>
    <scope>IDENTIFICATION</scope>
</reference>
<evidence type="ECO:0000313" key="2">
    <source>
        <dbReference type="Proteomes" id="UP000694421"/>
    </source>
</evidence>
<dbReference type="InterPro" id="IPR038655">
    <property type="entry name" value="Ribosomal_eL27_sf"/>
</dbReference>
<reference evidence="1" key="1">
    <citation type="submission" date="2025-08" db="UniProtKB">
        <authorList>
            <consortium name="Ensembl"/>
        </authorList>
    </citation>
    <scope>IDENTIFICATION</scope>
</reference>
<protein>
    <submittedName>
        <fullName evidence="1">Uncharacterized protein</fullName>
    </submittedName>
</protein>
<evidence type="ECO:0000313" key="1">
    <source>
        <dbReference type="Ensembl" id="ENSSMRP00000005415.1"/>
    </source>
</evidence>
<proteinExistence type="predicted"/>